<evidence type="ECO:0000313" key="2">
    <source>
        <dbReference type="Proteomes" id="UP001208570"/>
    </source>
</evidence>
<accession>A0AAD9JH34</accession>
<sequence>MQEALGGACKTPFHHFTSILTVANVDVESILLECVIFKKLYYHRHGAILHAVSWQTNNQQFSGPGTSVEGERGFSVMM</sequence>
<organism evidence="1 2">
    <name type="scientific">Paralvinella palmiformis</name>
    <dbReference type="NCBI Taxonomy" id="53620"/>
    <lineage>
        <taxon>Eukaryota</taxon>
        <taxon>Metazoa</taxon>
        <taxon>Spiralia</taxon>
        <taxon>Lophotrochozoa</taxon>
        <taxon>Annelida</taxon>
        <taxon>Polychaeta</taxon>
        <taxon>Sedentaria</taxon>
        <taxon>Canalipalpata</taxon>
        <taxon>Terebellida</taxon>
        <taxon>Terebelliformia</taxon>
        <taxon>Alvinellidae</taxon>
        <taxon>Paralvinella</taxon>
    </lineage>
</organism>
<gene>
    <name evidence="1" type="ORF">LSH36_316g05013</name>
</gene>
<comment type="caution">
    <text evidence="1">The sequence shown here is derived from an EMBL/GenBank/DDBJ whole genome shotgun (WGS) entry which is preliminary data.</text>
</comment>
<keyword evidence="2" id="KW-1185">Reference proteome</keyword>
<proteinExistence type="predicted"/>
<evidence type="ECO:0000313" key="1">
    <source>
        <dbReference type="EMBL" id="KAK2152849.1"/>
    </source>
</evidence>
<name>A0AAD9JH34_9ANNE</name>
<reference evidence="1" key="1">
    <citation type="journal article" date="2023" name="Mol. Biol. Evol.">
        <title>Third-Generation Sequencing Reveals the Adaptive Role of the Epigenome in Three Deep-Sea Polychaetes.</title>
        <authorList>
            <person name="Perez M."/>
            <person name="Aroh O."/>
            <person name="Sun Y."/>
            <person name="Lan Y."/>
            <person name="Juniper S.K."/>
            <person name="Young C.R."/>
            <person name="Angers B."/>
            <person name="Qian P.Y."/>
        </authorList>
    </citation>
    <scope>NUCLEOTIDE SEQUENCE</scope>
    <source>
        <strain evidence="1">P08H-3</strain>
    </source>
</reference>
<dbReference type="EMBL" id="JAODUP010000316">
    <property type="protein sequence ID" value="KAK2152849.1"/>
    <property type="molecule type" value="Genomic_DNA"/>
</dbReference>
<dbReference type="Proteomes" id="UP001208570">
    <property type="component" value="Unassembled WGS sequence"/>
</dbReference>
<dbReference type="AlphaFoldDB" id="A0AAD9JH34"/>
<protein>
    <submittedName>
        <fullName evidence="1">Uncharacterized protein</fullName>
    </submittedName>
</protein>